<dbReference type="AlphaFoldDB" id="A0A918PZT3"/>
<dbReference type="Proteomes" id="UP000630936">
    <property type="component" value="Unassembled WGS sequence"/>
</dbReference>
<comment type="caution">
    <text evidence="1">The sequence shown here is derived from an EMBL/GenBank/DDBJ whole genome shotgun (WGS) entry which is preliminary data.</text>
</comment>
<gene>
    <name evidence="1" type="ORF">GCM10010387_22390</name>
</gene>
<dbReference type="Pfam" id="PF05135">
    <property type="entry name" value="Phage_connect_1"/>
    <property type="match status" value="1"/>
</dbReference>
<dbReference type="Gene3D" id="1.10.3230.30">
    <property type="entry name" value="Phage gp6-like head-tail connector protein"/>
    <property type="match status" value="1"/>
</dbReference>
<keyword evidence="2" id="KW-1185">Reference proteome</keyword>
<evidence type="ECO:0000313" key="2">
    <source>
        <dbReference type="Proteomes" id="UP000630936"/>
    </source>
</evidence>
<sequence>MALLTLAEAKAQLNIETSADDAELLAYIDALTSVIEQHVGPVETRQVTETIQGRSPRICLTHIPAVALVSVTPAIPAGSPLDLGGLLLDAPTGIVHHRTGTFAGTLWIAVYTAGRSAIPPTINLAARLLLQHLWRTQNGSARGGGGADDYAVTEPIPGFGYAVPNRVLELLEPFKLPPGVA</sequence>
<reference evidence="1" key="2">
    <citation type="submission" date="2020-09" db="EMBL/GenBank/DDBJ databases">
        <authorList>
            <person name="Sun Q."/>
            <person name="Ohkuma M."/>
        </authorList>
    </citation>
    <scope>NUCLEOTIDE SEQUENCE</scope>
    <source>
        <strain evidence="1">JCM 4988</strain>
    </source>
</reference>
<reference evidence="1" key="1">
    <citation type="journal article" date="2014" name="Int. J. Syst. Evol. Microbiol.">
        <title>Complete genome sequence of Corynebacterium casei LMG S-19264T (=DSM 44701T), isolated from a smear-ripened cheese.</title>
        <authorList>
            <consortium name="US DOE Joint Genome Institute (JGI-PGF)"/>
            <person name="Walter F."/>
            <person name="Albersmeier A."/>
            <person name="Kalinowski J."/>
            <person name="Ruckert C."/>
        </authorList>
    </citation>
    <scope>NUCLEOTIDE SEQUENCE</scope>
    <source>
        <strain evidence="1">JCM 4988</strain>
    </source>
</reference>
<name>A0A918PZT3_9ACTN</name>
<organism evidence="1 2">
    <name type="scientific">Streptomyces inusitatus</name>
    <dbReference type="NCBI Taxonomy" id="68221"/>
    <lineage>
        <taxon>Bacteria</taxon>
        <taxon>Bacillati</taxon>
        <taxon>Actinomycetota</taxon>
        <taxon>Actinomycetes</taxon>
        <taxon>Kitasatosporales</taxon>
        <taxon>Streptomycetaceae</taxon>
        <taxon>Streptomyces</taxon>
    </lineage>
</organism>
<dbReference type="CDD" id="cd08054">
    <property type="entry name" value="gp6"/>
    <property type="match status" value="1"/>
</dbReference>
<proteinExistence type="predicted"/>
<protein>
    <recommendedName>
        <fullName evidence="3">Phage gp6-like head-tail connector protein</fullName>
    </recommendedName>
</protein>
<evidence type="ECO:0008006" key="3">
    <source>
        <dbReference type="Google" id="ProtNLM"/>
    </source>
</evidence>
<dbReference type="RefSeq" id="WP_190122806.1">
    <property type="nucleotide sequence ID" value="NZ_BMWG01000004.1"/>
</dbReference>
<accession>A0A918PZT3</accession>
<dbReference type="EMBL" id="BMWG01000004">
    <property type="protein sequence ID" value="GGZ28449.1"/>
    <property type="molecule type" value="Genomic_DNA"/>
</dbReference>
<evidence type="ECO:0000313" key="1">
    <source>
        <dbReference type="EMBL" id="GGZ28449.1"/>
    </source>
</evidence>
<dbReference type="InterPro" id="IPR021146">
    <property type="entry name" value="Phage_gp6-like_head-tail"/>
</dbReference>